<proteinExistence type="predicted"/>
<name>A0A7S4CSK0_9EUGL</name>
<organism evidence="2">
    <name type="scientific">Eutreptiella gymnastica</name>
    <dbReference type="NCBI Taxonomy" id="73025"/>
    <lineage>
        <taxon>Eukaryota</taxon>
        <taxon>Discoba</taxon>
        <taxon>Euglenozoa</taxon>
        <taxon>Euglenida</taxon>
        <taxon>Spirocuta</taxon>
        <taxon>Euglenophyceae</taxon>
        <taxon>Eutreptiales</taxon>
        <taxon>Eutreptiaceae</taxon>
        <taxon>Eutreptiella</taxon>
    </lineage>
</organism>
<evidence type="ECO:0000256" key="1">
    <source>
        <dbReference type="SAM" id="MobiDB-lite"/>
    </source>
</evidence>
<sequence>METSPATETHSPKWHPTHTQQAAALAKQPVMDLGAAAQNQSNIWSTGAEAATTGPSCASGGGCDMFIYNTMRLHVWQPMWRVPLLQRQCFCCPLKHAQDGGHFRLPCCVSALKLDGFNNVPSHCFGQKISRGIHSVIHCVAA</sequence>
<accession>A0A7S4CSK0</accession>
<dbReference type="EMBL" id="HBJA01046344">
    <property type="protein sequence ID" value="CAE0805112.1"/>
    <property type="molecule type" value="Transcribed_RNA"/>
</dbReference>
<feature type="region of interest" description="Disordered" evidence="1">
    <location>
        <begin position="1"/>
        <end position="22"/>
    </location>
</feature>
<protein>
    <submittedName>
        <fullName evidence="2">Uncharacterized protein</fullName>
    </submittedName>
</protein>
<reference evidence="2" key="1">
    <citation type="submission" date="2021-01" db="EMBL/GenBank/DDBJ databases">
        <authorList>
            <person name="Corre E."/>
            <person name="Pelletier E."/>
            <person name="Niang G."/>
            <person name="Scheremetjew M."/>
            <person name="Finn R."/>
            <person name="Kale V."/>
            <person name="Holt S."/>
            <person name="Cochrane G."/>
            <person name="Meng A."/>
            <person name="Brown T."/>
            <person name="Cohen L."/>
        </authorList>
    </citation>
    <scope>NUCLEOTIDE SEQUENCE</scope>
    <source>
        <strain evidence="2">CCMP1594</strain>
    </source>
</reference>
<dbReference type="AlphaFoldDB" id="A0A7S4CSK0"/>
<evidence type="ECO:0000313" key="2">
    <source>
        <dbReference type="EMBL" id="CAE0805112.1"/>
    </source>
</evidence>
<gene>
    <name evidence="2" type="ORF">EGYM00163_LOCUS16236</name>
</gene>